<dbReference type="EMBL" id="SPHZ02000007">
    <property type="protein sequence ID" value="KAF0907674.1"/>
    <property type="molecule type" value="Genomic_DNA"/>
</dbReference>
<evidence type="ECO:0000313" key="2">
    <source>
        <dbReference type="EMBL" id="KAF0907674.1"/>
    </source>
</evidence>
<protein>
    <submittedName>
        <fullName evidence="2">Uncharacterized protein</fullName>
    </submittedName>
</protein>
<gene>
    <name evidence="2" type="ORF">E2562_020446</name>
</gene>
<accession>A0A6G1D686</accession>
<comment type="caution">
    <text evidence="2">The sequence shown here is derived from an EMBL/GenBank/DDBJ whole genome shotgun (WGS) entry which is preliminary data.</text>
</comment>
<feature type="compositionally biased region" description="Low complexity" evidence="1">
    <location>
        <begin position="62"/>
        <end position="71"/>
    </location>
</feature>
<evidence type="ECO:0000256" key="1">
    <source>
        <dbReference type="SAM" id="MobiDB-lite"/>
    </source>
</evidence>
<dbReference type="AlphaFoldDB" id="A0A6G1D686"/>
<dbReference type="Proteomes" id="UP000479710">
    <property type="component" value="Unassembled WGS sequence"/>
</dbReference>
<evidence type="ECO:0000313" key="3">
    <source>
        <dbReference type="Proteomes" id="UP000479710"/>
    </source>
</evidence>
<reference evidence="2 3" key="1">
    <citation type="submission" date="2019-11" db="EMBL/GenBank/DDBJ databases">
        <title>Whole genome sequence of Oryza granulata.</title>
        <authorList>
            <person name="Li W."/>
        </authorList>
    </citation>
    <scope>NUCLEOTIDE SEQUENCE [LARGE SCALE GENOMIC DNA]</scope>
    <source>
        <strain evidence="3">cv. Menghai</strain>
        <tissue evidence="2">Leaf</tissue>
    </source>
</reference>
<keyword evidence="3" id="KW-1185">Reference proteome</keyword>
<proteinExistence type="predicted"/>
<name>A0A6G1D686_9ORYZ</name>
<feature type="region of interest" description="Disordered" evidence="1">
    <location>
        <begin position="27"/>
        <end position="71"/>
    </location>
</feature>
<sequence length="86" mass="8857">MSTSKTITPRALLPDLSLAVAVVAPPSPVTVHGEGNSCPASKPLTGQRGDMGVARRVPQEPPSSVVPVGVEAQDPNARSLVLLRSH</sequence>
<organism evidence="2 3">
    <name type="scientific">Oryza meyeriana var. granulata</name>
    <dbReference type="NCBI Taxonomy" id="110450"/>
    <lineage>
        <taxon>Eukaryota</taxon>
        <taxon>Viridiplantae</taxon>
        <taxon>Streptophyta</taxon>
        <taxon>Embryophyta</taxon>
        <taxon>Tracheophyta</taxon>
        <taxon>Spermatophyta</taxon>
        <taxon>Magnoliopsida</taxon>
        <taxon>Liliopsida</taxon>
        <taxon>Poales</taxon>
        <taxon>Poaceae</taxon>
        <taxon>BOP clade</taxon>
        <taxon>Oryzoideae</taxon>
        <taxon>Oryzeae</taxon>
        <taxon>Oryzinae</taxon>
        <taxon>Oryza</taxon>
        <taxon>Oryza meyeriana</taxon>
    </lineage>
</organism>